<evidence type="ECO:0000256" key="1">
    <source>
        <dbReference type="ARBA" id="ARBA00004141"/>
    </source>
</evidence>
<dbReference type="PANTHER" id="PTHR33048">
    <property type="entry name" value="PTH11-LIKE INTEGRAL MEMBRANE PROTEIN (AFU_ORTHOLOGUE AFUA_5G11245)"/>
    <property type="match status" value="1"/>
</dbReference>
<dbReference type="InterPro" id="IPR049326">
    <property type="entry name" value="Rhodopsin_dom_fungi"/>
</dbReference>
<feature type="transmembrane region" description="Helical" evidence="7">
    <location>
        <begin position="61"/>
        <end position="83"/>
    </location>
</feature>
<feature type="transmembrane region" description="Helical" evidence="7">
    <location>
        <begin position="27"/>
        <end position="49"/>
    </location>
</feature>
<comment type="subcellular location">
    <subcellularLocation>
        <location evidence="1">Membrane</location>
        <topology evidence="1">Multi-pass membrane protein</topology>
    </subcellularLocation>
</comment>
<sequence>MEYASIVARRPEHPDVLTIPTPPHQQAAIFITFFFPALSIVVFGARTYSRLTTRQWGLDDWLCGMAVLCAVCMTPPFYMYIKLMYFGYHAVDVPQPFNSSPAMWWFFMAQMFYNPVLAFVRASILVFLLRLGGQKPGVRWTIHGLNIANAAMATAIFLVALLQCLPIEANWDPLVRASARCVDNSFHVSISCLNVLMDVLVLLLPFWIFLGLKMPMGAKIAVICVFLVGAVVTVVAIIRLVAIYKLFYVPPDPNKDPFYDIGVVYNTVEVNLAIVSASAPALRPMFRKWWPKLFGAISSGKTGSSGLKYYGNSSRPRNTVREGDNITLKDMRMTRSQHHTEIRSTSPSGSEEEIMTYNGIVRTTNVNLTYESNTSVGDDSRSSTDYRTGEKPLSKGAIAQTLTLAYLNGLNRCVMTTKQDCAVPDDEDLNDYQTTHVIFAAAYYPLKEGNAHTLTALLNSITRVLEVALASHWYAQLHSMEVITISTYDLDGVGYAYWKLGDGRA</sequence>
<feature type="transmembrane region" description="Helical" evidence="7">
    <location>
        <begin position="220"/>
        <end position="243"/>
    </location>
</feature>
<dbReference type="Pfam" id="PF20684">
    <property type="entry name" value="Fung_rhodopsin"/>
    <property type="match status" value="1"/>
</dbReference>
<dbReference type="InterPro" id="IPR052337">
    <property type="entry name" value="SAT4-like"/>
</dbReference>
<evidence type="ECO:0000256" key="5">
    <source>
        <dbReference type="ARBA" id="ARBA00038359"/>
    </source>
</evidence>
<dbReference type="GO" id="GO:0016020">
    <property type="term" value="C:membrane"/>
    <property type="evidence" value="ECO:0007669"/>
    <property type="project" value="UniProtKB-SubCell"/>
</dbReference>
<proteinExistence type="inferred from homology"/>
<dbReference type="EMBL" id="JFBX01000622">
    <property type="protein sequence ID" value="KXH33340.1"/>
    <property type="molecule type" value="Genomic_DNA"/>
</dbReference>
<keyword evidence="3 7" id="KW-1133">Transmembrane helix</keyword>
<reference evidence="9 10" key="1">
    <citation type="submission" date="2014-02" db="EMBL/GenBank/DDBJ databases">
        <title>The genome sequence of Colletotrichum simmondsii CBS122122.</title>
        <authorList>
            <person name="Baroncelli R."/>
            <person name="Thon M.R."/>
        </authorList>
    </citation>
    <scope>NUCLEOTIDE SEQUENCE [LARGE SCALE GENOMIC DNA]</scope>
    <source>
        <strain evidence="9 10">CBS122122</strain>
    </source>
</reference>
<feature type="transmembrane region" description="Helical" evidence="7">
    <location>
        <begin position="150"/>
        <end position="168"/>
    </location>
</feature>
<accession>A0A135SBQ8</accession>
<evidence type="ECO:0000256" key="6">
    <source>
        <dbReference type="SAM" id="MobiDB-lite"/>
    </source>
</evidence>
<feature type="transmembrane region" description="Helical" evidence="7">
    <location>
        <begin position="188"/>
        <end position="208"/>
    </location>
</feature>
<evidence type="ECO:0000256" key="3">
    <source>
        <dbReference type="ARBA" id="ARBA00022989"/>
    </source>
</evidence>
<feature type="compositionally biased region" description="Basic and acidic residues" evidence="6">
    <location>
        <begin position="378"/>
        <end position="390"/>
    </location>
</feature>
<evidence type="ECO:0000256" key="4">
    <source>
        <dbReference type="ARBA" id="ARBA00023136"/>
    </source>
</evidence>
<dbReference type="PANTHER" id="PTHR33048:SF47">
    <property type="entry name" value="INTEGRAL MEMBRANE PROTEIN-RELATED"/>
    <property type="match status" value="1"/>
</dbReference>
<keyword evidence="4 7" id="KW-0472">Membrane</keyword>
<feature type="region of interest" description="Disordered" evidence="6">
    <location>
        <begin position="371"/>
        <end position="390"/>
    </location>
</feature>
<protein>
    <recommendedName>
        <fullName evidence="8">Rhodopsin domain-containing protein</fullName>
    </recommendedName>
</protein>
<evidence type="ECO:0000256" key="7">
    <source>
        <dbReference type="SAM" id="Phobius"/>
    </source>
</evidence>
<keyword evidence="2 7" id="KW-0812">Transmembrane</keyword>
<dbReference type="AlphaFoldDB" id="A0A135SBQ8"/>
<keyword evidence="10" id="KW-1185">Reference proteome</keyword>
<gene>
    <name evidence="9" type="ORF">CSIM01_03254</name>
</gene>
<evidence type="ECO:0000256" key="2">
    <source>
        <dbReference type="ARBA" id="ARBA00022692"/>
    </source>
</evidence>
<feature type="domain" description="Rhodopsin" evidence="8">
    <location>
        <begin position="45"/>
        <end position="288"/>
    </location>
</feature>
<organism evidence="9 10">
    <name type="scientific">Colletotrichum simmondsii</name>
    <dbReference type="NCBI Taxonomy" id="703756"/>
    <lineage>
        <taxon>Eukaryota</taxon>
        <taxon>Fungi</taxon>
        <taxon>Dikarya</taxon>
        <taxon>Ascomycota</taxon>
        <taxon>Pezizomycotina</taxon>
        <taxon>Sordariomycetes</taxon>
        <taxon>Hypocreomycetidae</taxon>
        <taxon>Glomerellales</taxon>
        <taxon>Glomerellaceae</taxon>
        <taxon>Colletotrichum</taxon>
        <taxon>Colletotrichum acutatum species complex</taxon>
    </lineage>
</organism>
<evidence type="ECO:0000313" key="10">
    <source>
        <dbReference type="Proteomes" id="UP000070328"/>
    </source>
</evidence>
<name>A0A135SBQ8_9PEZI</name>
<feature type="transmembrane region" description="Helical" evidence="7">
    <location>
        <begin position="103"/>
        <end position="129"/>
    </location>
</feature>
<evidence type="ECO:0000259" key="8">
    <source>
        <dbReference type="Pfam" id="PF20684"/>
    </source>
</evidence>
<dbReference type="OrthoDB" id="5283415at2759"/>
<evidence type="ECO:0000313" key="9">
    <source>
        <dbReference type="EMBL" id="KXH33340.1"/>
    </source>
</evidence>
<dbReference type="Proteomes" id="UP000070328">
    <property type="component" value="Unassembled WGS sequence"/>
</dbReference>
<comment type="similarity">
    <text evidence="5">Belongs to the SAT4 family.</text>
</comment>
<comment type="caution">
    <text evidence="9">The sequence shown here is derived from an EMBL/GenBank/DDBJ whole genome shotgun (WGS) entry which is preliminary data.</text>
</comment>